<keyword evidence="6" id="KW-0521">NADP</keyword>
<keyword evidence="8" id="KW-0520">NAD</keyword>
<feature type="domain" description="Nitroreductase" evidence="13">
    <location>
        <begin position="27"/>
        <end position="194"/>
    </location>
</feature>
<evidence type="ECO:0000256" key="3">
    <source>
        <dbReference type="ARBA" id="ARBA00022630"/>
    </source>
</evidence>
<dbReference type="EC" id="1.13.11.79" evidence="11"/>
<dbReference type="PANTHER" id="PTHR23026:SF90">
    <property type="entry name" value="IODOTYROSINE DEIODINASE 1"/>
    <property type="match status" value="1"/>
</dbReference>
<dbReference type="OrthoDB" id="9773807at2"/>
<organism evidence="14 15">
    <name type="scientific">Profundibacterium mesophilum KAUST100406-0324</name>
    <dbReference type="NCBI Taxonomy" id="1037889"/>
    <lineage>
        <taxon>Bacteria</taxon>
        <taxon>Pseudomonadati</taxon>
        <taxon>Pseudomonadota</taxon>
        <taxon>Alphaproteobacteria</taxon>
        <taxon>Rhodobacterales</taxon>
        <taxon>Roseobacteraceae</taxon>
        <taxon>Profundibacterium</taxon>
    </lineage>
</organism>
<dbReference type="GO" id="GO:0102919">
    <property type="term" value="F:5,6-dimethylbenzimidazole synthase activity"/>
    <property type="evidence" value="ECO:0007669"/>
    <property type="project" value="UniProtKB-EC"/>
</dbReference>
<evidence type="ECO:0000313" key="14">
    <source>
        <dbReference type="EMBL" id="KAF0677216.1"/>
    </source>
</evidence>
<dbReference type="GO" id="GO:0009236">
    <property type="term" value="P:cobalamin biosynthetic process"/>
    <property type="evidence" value="ECO:0007669"/>
    <property type="project" value="UniProtKB-KW"/>
</dbReference>
<keyword evidence="4" id="KW-0288">FMN</keyword>
<protein>
    <recommendedName>
        <fullName evidence="12">5,6-dimethylbenzimidazole synthase</fullName>
        <ecNumber evidence="11">1.13.11.79</ecNumber>
    </recommendedName>
</protein>
<dbReference type="InterPro" id="IPR000415">
    <property type="entry name" value="Nitroreductase-like"/>
</dbReference>
<evidence type="ECO:0000256" key="11">
    <source>
        <dbReference type="ARBA" id="ARBA00066311"/>
    </source>
</evidence>
<dbReference type="FunFam" id="3.40.109.10:FF:000013">
    <property type="entry name" value="5,6-dimethylbenzimidazole synthase"/>
    <property type="match status" value="1"/>
</dbReference>
<keyword evidence="15" id="KW-1185">Reference proteome</keyword>
<keyword evidence="5" id="KW-0547">Nucleotide-binding</keyword>
<comment type="catalytic activity">
    <reaction evidence="9">
        <text>FMNH2 + O2 = dialurate + 5,6-dimethylbenzimidazole + D-erythrose 4-phosphate + H(+)</text>
        <dbReference type="Rhea" id="RHEA:27345"/>
        <dbReference type="ChEBI" id="CHEBI:15378"/>
        <dbReference type="ChEBI" id="CHEBI:15379"/>
        <dbReference type="ChEBI" id="CHEBI:15890"/>
        <dbReference type="ChEBI" id="CHEBI:16897"/>
        <dbReference type="ChEBI" id="CHEBI:57618"/>
        <dbReference type="ChEBI" id="CHEBI:140629"/>
        <dbReference type="EC" id="1.13.11.79"/>
    </reaction>
</comment>
<dbReference type="RefSeq" id="WP_159963979.1">
    <property type="nucleotide sequence ID" value="NZ_APKE01000007.1"/>
</dbReference>
<evidence type="ECO:0000256" key="4">
    <source>
        <dbReference type="ARBA" id="ARBA00022643"/>
    </source>
</evidence>
<evidence type="ECO:0000256" key="6">
    <source>
        <dbReference type="ARBA" id="ARBA00022857"/>
    </source>
</evidence>
<dbReference type="EMBL" id="APKE01000007">
    <property type="protein sequence ID" value="KAF0677216.1"/>
    <property type="molecule type" value="Genomic_DNA"/>
</dbReference>
<comment type="caution">
    <text evidence="14">The sequence shown here is derived from an EMBL/GenBank/DDBJ whole genome shotgun (WGS) entry which is preliminary data.</text>
</comment>
<dbReference type="Proteomes" id="UP000698242">
    <property type="component" value="Unassembled WGS sequence"/>
</dbReference>
<dbReference type="GO" id="GO:0000166">
    <property type="term" value="F:nucleotide binding"/>
    <property type="evidence" value="ECO:0007669"/>
    <property type="project" value="UniProtKB-KW"/>
</dbReference>
<dbReference type="SUPFAM" id="SSF55469">
    <property type="entry name" value="FMN-dependent nitroreductase-like"/>
    <property type="match status" value="1"/>
</dbReference>
<evidence type="ECO:0000256" key="1">
    <source>
        <dbReference type="ARBA" id="ARBA00011823"/>
    </source>
</evidence>
<dbReference type="InterPro" id="IPR029479">
    <property type="entry name" value="Nitroreductase"/>
</dbReference>
<keyword evidence="2" id="KW-0169">Cobalamin biosynthesis</keyword>
<evidence type="ECO:0000313" key="15">
    <source>
        <dbReference type="Proteomes" id="UP000698242"/>
    </source>
</evidence>
<dbReference type="NCBIfam" id="TIGR02476">
    <property type="entry name" value="BluB"/>
    <property type="match status" value="1"/>
</dbReference>
<evidence type="ECO:0000259" key="13">
    <source>
        <dbReference type="Pfam" id="PF00881"/>
    </source>
</evidence>
<dbReference type="AlphaFoldDB" id="A0A921NXK9"/>
<dbReference type="GO" id="GO:0016705">
    <property type="term" value="F:oxidoreductase activity, acting on paired donors, with incorporation or reduction of molecular oxygen"/>
    <property type="evidence" value="ECO:0007669"/>
    <property type="project" value="UniProtKB-ARBA"/>
</dbReference>
<evidence type="ECO:0000256" key="7">
    <source>
        <dbReference type="ARBA" id="ARBA00023002"/>
    </source>
</evidence>
<evidence type="ECO:0000256" key="12">
    <source>
        <dbReference type="ARBA" id="ARBA00068702"/>
    </source>
</evidence>
<evidence type="ECO:0000256" key="9">
    <source>
        <dbReference type="ARBA" id="ARBA00051314"/>
    </source>
</evidence>
<dbReference type="Pfam" id="PF00881">
    <property type="entry name" value="Nitroreductase"/>
    <property type="match status" value="1"/>
</dbReference>
<dbReference type="InterPro" id="IPR012825">
    <property type="entry name" value="BluB"/>
</dbReference>
<sequence length="234" mass="26099">MPHSSAQQATPARSFSDAEKQALYDIIAARRDVRNEFLPDPIDPDALRRVLEAAHAAPSVGFMQPWNFILIRDEEKRKVICKAFSEANEEAASMFPSERQALYRSLKLEGIAKAPLNIAVTCDRARGGEVILGRTHNKDMDIYSTVCAVQNLWLAARAEGIGVGWVSIFRTGDLRRLLNMPSHVEIVAYLCLGYVSELHSQPELATKGWRSRLDLDSLIMEDAWTGQATVESTE</sequence>
<evidence type="ECO:0000256" key="8">
    <source>
        <dbReference type="ARBA" id="ARBA00023027"/>
    </source>
</evidence>
<gene>
    <name evidence="14" type="ORF">PMES_00533</name>
</gene>
<reference evidence="14" key="1">
    <citation type="submission" date="2013-03" db="EMBL/GenBank/DDBJ databases">
        <title>Genome Sequence of the Profundibacterium mesophilum strain KAUST100406-0324T from Red Sea, a novel genus in the family Rhodobacteraceae.</title>
        <authorList>
            <person name="Essack M."/>
            <person name="Alam I."/>
            <person name="Lafi F."/>
            <person name="Alawi W."/>
            <person name="Kamanu F."/>
            <person name="Al-Suwailem A."/>
            <person name="Lee O.O."/>
            <person name="Xu Y."/>
            <person name="Bajic V."/>
            <person name="Qian P.-Y."/>
            <person name="Archer J."/>
        </authorList>
    </citation>
    <scope>NUCLEOTIDE SEQUENCE</scope>
    <source>
        <strain evidence="14">KAUST100406-0324</strain>
    </source>
</reference>
<dbReference type="PANTHER" id="PTHR23026">
    <property type="entry name" value="NADPH NITROREDUCTASE"/>
    <property type="match status" value="1"/>
</dbReference>
<keyword evidence="3" id="KW-0285">Flavoprotein</keyword>
<dbReference type="InterPro" id="IPR050627">
    <property type="entry name" value="Nitroreductase/BluB"/>
</dbReference>
<accession>A0A921NXK9</accession>
<name>A0A921NXK9_9RHOB</name>
<evidence type="ECO:0000256" key="5">
    <source>
        <dbReference type="ARBA" id="ARBA00022741"/>
    </source>
</evidence>
<dbReference type="CDD" id="cd02145">
    <property type="entry name" value="BluB"/>
    <property type="match status" value="1"/>
</dbReference>
<dbReference type="Gene3D" id="3.40.109.10">
    <property type="entry name" value="NADH Oxidase"/>
    <property type="match status" value="1"/>
</dbReference>
<evidence type="ECO:0000256" key="2">
    <source>
        <dbReference type="ARBA" id="ARBA00022573"/>
    </source>
</evidence>
<comment type="similarity">
    <text evidence="10">Belongs to the BluB family.</text>
</comment>
<proteinExistence type="inferred from homology"/>
<keyword evidence="7 14" id="KW-0560">Oxidoreductase</keyword>
<evidence type="ECO:0000256" key="10">
    <source>
        <dbReference type="ARBA" id="ARBA00061097"/>
    </source>
</evidence>
<comment type="subunit">
    <text evidence="1">Homooctamer.</text>
</comment>